<dbReference type="InterPro" id="IPR019844">
    <property type="entry name" value="CSD_CS"/>
</dbReference>
<feature type="region of interest" description="Disordered" evidence="1">
    <location>
        <begin position="562"/>
        <end position="589"/>
    </location>
</feature>
<dbReference type="Pfam" id="PF22936">
    <property type="entry name" value="Pol_BBD"/>
    <property type="match status" value="1"/>
</dbReference>
<dbReference type="Proteomes" id="UP000634136">
    <property type="component" value="Unassembled WGS sequence"/>
</dbReference>
<dbReference type="Pfam" id="PF25597">
    <property type="entry name" value="SH3_retrovirus"/>
    <property type="match status" value="1"/>
</dbReference>
<dbReference type="OrthoDB" id="1432996at2759"/>
<feature type="region of interest" description="Disordered" evidence="1">
    <location>
        <begin position="334"/>
        <end position="373"/>
    </location>
</feature>
<gene>
    <name evidence="3" type="ORF">G2W53_031769</name>
</gene>
<dbReference type="Pfam" id="PF07727">
    <property type="entry name" value="RVT_2"/>
    <property type="match status" value="1"/>
</dbReference>
<reference evidence="3" key="1">
    <citation type="submission" date="2020-09" db="EMBL/GenBank/DDBJ databases">
        <title>Genome-Enabled Discovery of Anthraquinone Biosynthesis in Senna tora.</title>
        <authorList>
            <person name="Kang S.-H."/>
            <person name="Pandey R.P."/>
            <person name="Lee C.-M."/>
            <person name="Sim J.-S."/>
            <person name="Jeong J.-T."/>
            <person name="Choi B.-S."/>
            <person name="Jung M."/>
            <person name="Ginzburg D."/>
            <person name="Zhao K."/>
            <person name="Won S.Y."/>
            <person name="Oh T.-J."/>
            <person name="Yu Y."/>
            <person name="Kim N.-H."/>
            <person name="Lee O.R."/>
            <person name="Lee T.-H."/>
            <person name="Bashyal P."/>
            <person name="Kim T.-S."/>
            <person name="Lee W.-H."/>
            <person name="Kawkins C."/>
            <person name="Kim C.-K."/>
            <person name="Kim J.S."/>
            <person name="Ahn B.O."/>
            <person name="Rhee S.Y."/>
            <person name="Sohng J.K."/>
        </authorList>
    </citation>
    <scope>NUCLEOTIDE SEQUENCE</scope>
    <source>
        <tissue evidence="3">Leaf</tissue>
    </source>
</reference>
<keyword evidence="4" id="KW-1185">Reference proteome</keyword>
<feature type="compositionally biased region" description="Basic and acidic residues" evidence="1">
    <location>
        <begin position="335"/>
        <end position="350"/>
    </location>
</feature>
<dbReference type="Gene3D" id="2.40.50.140">
    <property type="entry name" value="Nucleic acid-binding proteins"/>
    <property type="match status" value="1"/>
</dbReference>
<evidence type="ECO:0000256" key="1">
    <source>
        <dbReference type="SAM" id="MobiDB-lite"/>
    </source>
</evidence>
<dbReference type="PRINTS" id="PR00050">
    <property type="entry name" value="COLDSHOCK"/>
</dbReference>
<dbReference type="CDD" id="cd04458">
    <property type="entry name" value="CSP_CDS"/>
    <property type="match status" value="1"/>
</dbReference>
<evidence type="ECO:0000313" key="4">
    <source>
        <dbReference type="Proteomes" id="UP000634136"/>
    </source>
</evidence>
<evidence type="ECO:0000313" key="3">
    <source>
        <dbReference type="EMBL" id="KAF7810793.1"/>
    </source>
</evidence>
<dbReference type="Pfam" id="PF00313">
    <property type="entry name" value="CSD"/>
    <property type="match status" value="1"/>
</dbReference>
<dbReference type="EMBL" id="JAAIUW010000010">
    <property type="protein sequence ID" value="KAF7810793.1"/>
    <property type="molecule type" value="Genomic_DNA"/>
</dbReference>
<dbReference type="AlphaFoldDB" id="A0A834SWC7"/>
<dbReference type="PROSITE" id="PS00352">
    <property type="entry name" value="CSD_1"/>
    <property type="match status" value="1"/>
</dbReference>
<feature type="compositionally biased region" description="Gly residues" evidence="1">
    <location>
        <begin position="76"/>
        <end position="88"/>
    </location>
</feature>
<sequence>MSGKVKWFNDQKGFGFITPDAGGEDLFVHQSSIQSQGFRSLGDGESVEFAIDSDADGRSKAVDVTGPEGQPVQGSRRGGADSGGGGAGGNRGYGEWILDSGCSHHVTGNETLFSELREHCGDRVIVTADNSTHPVVKEGAVTIEVNDQASLKLHDVYHVPGLTKNLISVPQITESGKYVLFGPSDVKILDNVNEMSADVLFYGKKKGSLFVMTAGEAYVKKTSQTDNAAIWHARLGHVGYQLLQQISSKGLVDGIPSLKNVRENAVCQGCQFGKSHRLRYKSSSNRRSGWRCMDSQTKKFTTSRDVVFDEVSTTFPTSKSVILNDSSTEILFPEVNEKISSDDEKEKQTPPEDDESNEQATRRSTRDRRQPQYLNDYEVSEADSSLFVKTKSNMQLLVLLYVDDMIMTGSDEDEISSLRHNLSLRFDMKNLGEVDCFLGLETVKLTRRDPTVELMGPKKGKMMARNHMGMTTGNLAAARLHRLLQPCIPMAFSHTRYSGVHAKPNVMNWWISISITAASRNPDFGSSEKAFEWFRSMSPNAQYTADADGSVSVTTYTVATSVSGHEKTQERPDSVVMKRRNKHSGSTTCSEDVCPCPFVQDAYQVSRPASQYAVEDLKHNAR</sequence>
<dbReference type="InterPro" id="IPR013103">
    <property type="entry name" value="RVT_2"/>
</dbReference>
<dbReference type="PANTHER" id="PTHR46565">
    <property type="entry name" value="COLD SHOCK DOMAIN PROTEIN 2"/>
    <property type="match status" value="1"/>
</dbReference>
<organism evidence="3 4">
    <name type="scientific">Senna tora</name>
    <dbReference type="NCBI Taxonomy" id="362788"/>
    <lineage>
        <taxon>Eukaryota</taxon>
        <taxon>Viridiplantae</taxon>
        <taxon>Streptophyta</taxon>
        <taxon>Embryophyta</taxon>
        <taxon>Tracheophyta</taxon>
        <taxon>Spermatophyta</taxon>
        <taxon>Magnoliopsida</taxon>
        <taxon>eudicotyledons</taxon>
        <taxon>Gunneridae</taxon>
        <taxon>Pentapetalae</taxon>
        <taxon>rosids</taxon>
        <taxon>fabids</taxon>
        <taxon>Fabales</taxon>
        <taxon>Fabaceae</taxon>
        <taxon>Caesalpinioideae</taxon>
        <taxon>Cassia clade</taxon>
        <taxon>Senna</taxon>
    </lineage>
</organism>
<feature type="domain" description="CSD" evidence="2">
    <location>
        <begin position="1"/>
        <end position="66"/>
    </location>
</feature>
<feature type="compositionally biased region" description="Basic and acidic residues" evidence="1">
    <location>
        <begin position="564"/>
        <end position="573"/>
    </location>
</feature>
<dbReference type="SMART" id="SM00357">
    <property type="entry name" value="CSP"/>
    <property type="match status" value="1"/>
</dbReference>
<dbReference type="InterPro" id="IPR012340">
    <property type="entry name" value="NA-bd_OB-fold"/>
</dbReference>
<accession>A0A834SWC7</accession>
<dbReference type="InterPro" id="IPR002059">
    <property type="entry name" value="CSP_DNA-bd"/>
</dbReference>
<dbReference type="InterPro" id="IPR011129">
    <property type="entry name" value="CSD"/>
</dbReference>
<proteinExistence type="predicted"/>
<name>A0A834SWC7_9FABA</name>
<dbReference type="SUPFAM" id="SSF50249">
    <property type="entry name" value="Nucleic acid-binding proteins"/>
    <property type="match status" value="1"/>
</dbReference>
<dbReference type="InterPro" id="IPR054722">
    <property type="entry name" value="PolX-like_BBD"/>
</dbReference>
<dbReference type="PANTHER" id="PTHR46565:SF20">
    <property type="entry name" value="COLD SHOCK DOMAIN-CONTAINING PROTEIN 4"/>
    <property type="match status" value="1"/>
</dbReference>
<comment type="caution">
    <text evidence="3">The sequence shown here is derived from an EMBL/GenBank/DDBJ whole genome shotgun (WGS) entry which is preliminary data.</text>
</comment>
<evidence type="ECO:0000259" key="2">
    <source>
        <dbReference type="PROSITE" id="PS51857"/>
    </source>
</evidence>
<dbReference type="GO" id="GO:0003676">
    <property type="term" value="F:nucleic acid binding"/>
    <property type="evidence" value="ECO:0007669"/>
    <property type="project" value="InterPro"/>
</dbReference>
<dbReference type="Pfam" id="PF13976">
    <property type="entry name" value="gag_pre-integrs"/>
    <property type="match status" value="1"/>
</dbReference>
<dbReference type="InterPro" id="IPR025724">
    <property type="entry name" value="GAG-pre-integrase_dom"/>
</dbReference>
<dbReference type="InterPro" id="IPR057670">
    <property type="entry name" value="SH3_retrovirus"/>
</dbReference>
<dbReference type="PROSITE" id="PS51857">
    <property type="entry name" value="CSD_2"/>
    <property type="match status" value="1"/>
</dbReference>
<feature type="region of interest" description="Disordered" evidence="1">
    <location>
        <begin position="54"/>
        <end position="88"/>
    </location>
</feature>
<protein>
    <submittedName>
        <fullName evidence="3">Integrase, catalytic core</fullName>
    </submittedName>
</protein>